<protein>
    <submittedName>
        <fullName evidence="1">HEAT repeat domain-containing protein</fullName>
    </submittedName>
</protein>
<comment type="caution">
    <text evidence="1">The sequence shown here is derived from an EMBL/GenBank/DDBJ whole genome shotgun (WGS) entry which is preliminary data.</text>
</comment>
<reference evidence="1" key="1">
    <citation type="submission" date="2022-08" db="EMBL/GenBank/DDBJ databases">
        <title>Genome sequencing of Pelomonas sp. UHG3.</title>
        <authorList>
            <person name="So Y."/>
        </authorList>
    </citation>
    <scope>NUCLEOTIDE SEQUENCE</scope>
    <source>
        <strain evidence="1">UHG3</strain>
    </source>
</reference>
<organism evidence="1 2">
    <name type="scientific">Roseateles hydrophilus</name>
    <dbReference type="NCBI Taxonomy" id="2975054"/>
    <lineage>
        <taxon>Bacteria</taxon>
        <taxon>Pseudomonadati</taxon>
        <taxon>Pseudomonadota</taxon>
        <taxon>Betaproteobacteria</taxon>
        <taxon>Burkholderiales</taxon>
        <taxon>Sphaerotilaceae</taxon>
        <taxon>Roseateles</taxon>
    </lineage>
</organism>
<dbReference type="EMBL" id="JAPPUY010000001">
    <property type="protein sequence ID" value="MCY4744175.1"/>
    <property type="molecule type" value="Genomic_DNA"/>
</dbReference>
<name>A0ACC6C705_9BURK</name>
<proteinExistence type="predicted"/>
<evidence type="ECO:0000313" key="2">
    <source>
        <dbReference type="Proteomes" id="UP001076464"/>
    </source>
</evidence>
<evidence type="ECO:0000313" key="1">
    <source>
        <dbReference type="EMBL" id="MCY4744175.1"/>
    </source>
</evidence>
<sequence>MALRKTPVAPLHAVQPRQLTRDLRGLQQQLNDADPRQRRHAARDLAAFPDAALSLGQALSHETEPSVREALFNSLGHIASDAAVQALLPLLRTEDAGLRNGAIEALAAMPDLVAPCMDRLLLDPDPDVRIFSVNLMGDLRHAQVPHWLQQVLRHESHINVVAAALEVLAEVGSVADLPALRSARERFDSDAFIQFAADVAISRIETS</sequence>
<dbReference type="Proteomes" id="UP001076464">
    <property type="component" value="Unassembled WGS sequence"/>
</dbReference>
<keyword evidence="2" id="KW-1185">Reference proteome</keyword>
<accession>A0ACC6C705</accession>
<gene>
    <name evidence="1" type="ORF">NYO99_04250</name>
</gene>